<reference evidence="2 3" key="1">
    <citation type="submission" date="2019-12" db="EMBL/GenBank/DDBJ databases">
        <title>Genomic-based taxomic classification of the family Erythrobacteraceae.</title>
        <authorList>
            <person name="Xu L."/>
        </authorList>
    </citation>
    <scope>NUCLEOTIDE SEQUENCE [LARGE SCALE GENOMIC DNA]</scope>
    <source>
        <strain evidence="2 3">DSM 18604</strain>
    </source>
</reference>
<keyword evidence="1" id="KW-0472">Membrane</keyword>
<dbReference type="EMBL" id="WTYQ01000002">
    <property type="protein sequence ID" value="MXP25863.1"/>
    <property type="molecule type" value="Genomic_DNA"/>
</dbReference>
<dbReference type="OrthoDB" id="7585827at2"/>
<keyword evidence="1" id="KW-0812">Transmembrane</keyword>
<protein>
    <submittedName>
        <fullName evidence="2">Uncharacterized protein</fullName>
    </submittedName>
</protein>
<keyword evidence="3" id="KW-1185">Reference proteome</keyword>
<keyword evidence="1" id="KW-1133">Transmembrane helix</keyword>
<feature type="transmembrane region" description="Helical" evidence="1">
    <location>
        <begin position="6"/>
        <end position="26"/>
    </location>
</feature>
<evidence type="ECO:0000256" key="1">
    <source>
        <dbReference type="SAM" id="Phobius"/>
    </source>
</evidence>
<accession>A0A845A9C6</accession>
<name>A0A845A9C6_9SPHN</name>
<gene>
    <name evidence="2" type="ORF">GRI39_07385</name>
</gene>
<proteinExistence type="predicted"/>
<dbReference type="AlphaFoldDB" id="A0A845A9C6"/>
<comment type="caution">
    <text evidence="2">The sequence shown here is derived from an EMBL/GenBank/DDBJ whole genome shotgun (WGS) entry which is preliminary data.</text>
</comment>
<dbReference type="Proteomes" id="UP000460561">
    <property type="component" value="Unassembled WGS sequence"/>
</dbReference>
<evidence type="ECO:0000313" key="3">
    <source>
        <dbReference type="Proteomes" id="UP000460561"/>
    </source>
</evidence>
<evidence type="ECO:0000313" key="2">
    <source>
        <dbReference type="EMBL" id="MXP25863.1"/>
    </source>
</evidence>
<organism evidence="2 3">
    <name type="scientific">Altericroceibacterium indicum</name>
    <dbReference type="NCBI Taxonomy" id="374177"/>
    <lineage>
        <taxon>Bacteria</taxon>
        <taxon>Pseudomonadati</taxon>
        <taxon>Pseudomonadota</taxon>
        <taxon>Alphaproteobacteria</taxon>
        <taxon>Sphingomonadales</taxon>
        <taxon>Erythrobacteraceae</taxon>
        <taxon>Altericroceibacterium</taxon>
    </lineage>
</organism>
<sequence>MFASDAVWLAIWGSVCLFLALLAMLAEHRRNKRKSIDAVGWVPWTTVFVLLAFLGAGLLTLSAKALFGH</sequence>
<feature type="transmembrane region" description="Helical" evidence="1">
    <location>
        <begin position="38"/>
        <end position="61"/>
    </location>
</feature>